<organism evidence="9">
    <name type="scientific">marine sediment metagenome</name>
    <dbReference type="NCBI Taxonomy" id="412755"/>
    <lineage>
        <taxon>unclassified sequences</taxon>
        <taxon>metagenomes</taxon>
        <taxon>ecological metagenomes</taxon>
    </lineage>
</organism>
<dbReference type="GO" id="GO:0008685">
    <property type="term" value="F:2-C-methyl-D-erythritol 2,4-cyclodiphosphate synthase activity"/>
    <property type="evidence" value="ECO:0007669"/>
    <property type="project" value="UniProtKB-EC"/>
</dbReference>
<dbReference type="NCBIfam" id="TIGR00151">
    <property type="entry name" value="ispF"/>
    <property type="match status" value="1"/>
</dbReference>
<evidence type="ECO:0000256" key="4">
    <source>
        <dbReference type="ARBA" id="ARBA00012579"/>
    </source>
</evidence>
<accession>X1FCA7</accession>
<evidence type="ECO:0000256" key="6">
    <source>
        <dbReference type="ARBA" id="ARBA00023229"/>
    </source>
</evidence>
<dbReference type="EMBL" id="BART01030720">
    <property type="protein sequence ID" value="GAH18388.1"/>
    <property type="molecule type" value="Genomic_DNA"/>
</dbReference>
<dbReference type="EC" id="4.6.1.12" evidence="4"/>
<comment type="catalytic activity">
    <reaction evidence="1">
        <text>4-CDP-2-C-methyl-D-erythritol 2-phosphate = 2-C-methyl-D-erythritol 2,4-cyclic diphosphate + CMP</text>
        <dbReference type="Rhea" id="RHEA:23864"/>
        <dbReference type="ChEBI" id="CHEBI:57919"/>
        <dbReference type="ChEBI" id="CHEBI:58483"/>
        <dbReference type="ChEBI" id="CHEBI:60377"/>
        <dbReference type="EC" id="4.6.1.12"/>
    </reaction>
</comment>
<keyword evidence="5" id="KW-0479">Metal-binding</keyword>
<evidence type="ECO:0000313" key="9">
    <source>
        <dbReference type="EMBL" id="GAH18388.1"/>
    </source>
</evidence>
<comment type="caution">
    <text evidence="9">The sequence shown here is derived from an EMBL/GenBank/DDBJ whole genome shotgun (WGS) entry which is preliminary data.</text>
</comment>
<evidence type="ECO:0000256" key="3">
    <source>
        <dbReference type="ARBA" id="ARBA00004709"/>
    </source>
</evidence>
<evidence type="ECO:0000259" key="8">
    <source>
        <dbReference type="Pfam" id="PF02542"/>
    </source>
</evidence>
<dbReference type="GO" id="GO:0019288">
    <property type="term" value="P:isopentenyl diphosphate biosynthetic process, methylerythritol 4-phosphate pathway"/>
    <property type="evidence" value="ECO:0007669"/>
    <property type="project" value="UniProtKB-UniPathway"/>
</dbReference>
<name>X1FCA7_9ZZZZ</name>
<dbReference type="UniPathway" id="UPA00056">
    <property type="reaction ID" value="UER00095"/>
</dbReference>
<comment type="pathway">
    <text evidence="3">Isoprenoid biosynthesis; isopentenyl diphosphate biosynthesis via DXP pathway; isopentenyl diphosphate from 1-deoxy-D-xylulose 5-phosphate: step 4/6.</text>
</comment>
<dbReference type="GO" id="GO:0046872">
    <property type="term" value="F:metal ion binding"/>
    <property type="evidence" value="ECO:0007669"/>
    <property type="project" value="UniProtKB-KW"/>
</dbReference>
<keyword evidence="7" id="KW-0456">Lyase</keyword>
<evidence type="ECO:0000256" key="1">
    <source>
        <dbReference type="ARBA" id="ARBA00000200"/>
    </source>
</evidence>
<evidence type="ECO:0000256" key="2">
    <source>
        <dbReference type="ARBA" id="ARBA00001968"/>
    </source>
</evidence>
<dbReference type="SUPFAM" id="SSF69765">
    <property type="entry name" value="IpsF-like"/>
    <property type="match status" value="1"/>
</dbReference>
<reference evidence="9" key="1">
    <citation type="journal article" date="2014" name="Front. Microbiol.">
        <title>High frequency of phylogenetically diverse reductive dehalogenase-homologous genes in deep subseafloor sedimentary metagenomes.</title>
        <authorList>
            <person name="Kawai M."/>
            <person name="Futagami T."/>
            <person name="Toyoda A."/>
            <person name="Takaki Y."/>
            <person name="Nishi S."/>
            <person name="Hori S."/>
            <person name="Arai W."/>
            <person name="Tsubouchi T."/>
            <person name="Morono Y."/>
            <person name="Uchiyama I."/>
            <person name="Ito T."/>
            <person name="Fujiyama A."/>
            <person name="Inagaki F."/>
            <person name="Takami H."/>
        </authorList>
    </citation>
    <scope>NUCLEOTIDE SEQUENCE</scope>
    <source>
        <strain evidence="9">Expedition CK06-06</strain>
    </source>
</reference>
<dbReference type="InterPro" id="IPR020555">
    <property type="entry name" value="MECDP_synthase_CS"/>
</dbReference>
<dbReference type="GO" id="GO:0016114">
    <property type="term" value="P:terpenoid biosynthetic process"/>
    <property type="evidence" value="ECO:0007669"/>
    <property type="project" value="InterPro"/>
</dbReference>
<dbReference type="Pfam" id="PF02542">
    <property type="entry name" value="YgbB"/>
    <property type="match status" value="1"/>
</dbReference>
<proteinExistence type="predicted"/>
<protein>
    <recommendedName>
        <fullName evidence="4">2-C-methyl-D-erythritol 2,4-cyclodiphosphate synthase</fullName>
        <ecNumber evidence="4">4.6.1.12</ecNumber>
    </recommendedName>
</protein>
<dbReference type="AlphaFoldDB" id="X1FCA7"/>
<comment type="cofactor">
    <cofactor evidence="2">
        <name>a divalent metal cation</name>
        <dbReference type="ChEBI" id="CHEBI:60240"/>
    </cofactor>
</comment>
<sequence length="122" mass="13325">MRVGFGYDVHPLILGRKLILGGEVIPCQKGLDGHSDADVLIHSLIDALLGAAGEGDIGQHFPDDDEQYKDISSLKLLKNTYEILKRKGLTVNNIDVSVVLEEPRIASFIVSMKGILISWVNS</sequence>
<dbReference type="Gene3D" id="3.30.1330.50">
    <property type="entry name" value="2-C-methyl-D-erythritol 2,4-cyclodiphosphate synthase"/>
    <property type="match status" value="1"/>
</dbReference>
<dbReference type="CDD" id="cd00554">
    <property type="entry name" value="MECDP_synthase"/>
    <property type="match status" value="1"/>
</dbReference>
<dbReference type="InterPro" id="IPR003526">
    <property type="entry name" value="MECDP_synthase"/>
</dbReference>
<gene>
    <name evidence="9" type="ORF">S01H4_53538</name>
</gene>
<dbReference type="InterPro" id="IPR036571">
    <property type="entry name" value="MECDP_synthase_sf"/>
</dbReference>
<dbReference type="PANTHER" id="PTHR43181">
    <property type="entry name" value="2-C-METHYL-D-ERYTHRITOL 2,4-CYCLODIPHOSPHATE SYNTHASE, CHLOROPLASTIC"/>
    <property type="match status" value="1"/>
</dbReference>
<dbReference type="PROSITE" id="PS01350">
    <property type="entry name" value="ISPF"/>
    <property type="match status" value="1"/>
</dbReference>
<evidence type="ECO:0000256" key="7">
    <source>
        <dbReference type="ARBA" id="ARBA00023239"/>
    </source>
</evidence>
<dbReference type="PANTHER" id="PTHR43181:SF1">
    <property type="entry name" value="2-C-METHYL-D-ERYTHRITOL 2,4-CYCLODIPHOSPHATE SYNTHASE, CHLOROPLASTIC"/>
    <property type="match status" value="1"/>
</dbReference>
<feature type="domain" description="2-C-methyl-D-erythritol 2,4-cyclodiphosphate synthase" evidence="8">
    <location>
        <begin position="1"/>
        <end position="118"/>
    </location>
</feature>
<evidence type="ECO:0000256" key="5">
    <source>
        <dbReference type="ARBA" id="ARBA00022723"/>
    </source>
</evidence>
<keyword evidence="6" id="KW-0414">Isoprene biosynthesis</keyword>